<comment type="catalytic activity">
    <reaction evidence="7 8">
        <text>(2S,6S)-2,6-diaminopimelate = meso-2,6-diaminopimelate</text>
        <dbReference type="Rhea" id="RHEA:15393"/>
        <dbReference type="ChEBI" id="CHEBI:57609"/>
        <dbReference type="ChEBI" id="CHEBI:57791"/>
        <dbReference type="EC" id="5.1.1.7"/>
    </reaction>
</comment>
<comment type="subcellular location">
    <subcellularLocation>
        <location evidence="8">Cytoplasm</location>
    </subcellularLocation>
</comment>
<dbReference type="InterPro" id="IPR001653">
    <property type="entry name" value="DAP_epimerase_DapF"/>
</dbReference>
<keyword evidence="6 8" id="KW-0413">Isomerase</keyword>
<feature type="site" description="Could be important to modulate the pK values of the two catalytic cysteine residues" evidence="8">
    <location>
        <position position="215"/>
    </location>
</feature>
<feature type="binding site" evidence="8">
    <location>
        <position position="11"/>
    </location>
    <ligand>
        <name>substrate</name>
    </ligand>
</feature>
<gene>
    <name evidence="8 10" type="primary">dapF</name>
    <name evidence="10" type="ORF">Pla52o_13440</name>
</gene>
<dbReference type="Pfam" id="PF01678">
    <property type="entry name" value="DAP_epimerase"/>
    <property type="match status" value="2"/>
</dbReference>
<evidence type="ECO:0000256" key="3">
    <source>
        <dbReference type="ARBA" id="ARBA00013080"/>
    </source>
</evidence>
<comment type="caution">
    <text evidence="8">Lacks conserved residue(s) required for the propagation of feature annotation.</text>
</comment>
<reference evidence="10 11" key="1">
    <citation type="submission" date="2019-02" db="EMBL/GenBank/DDBJ databases">
        <title>Deep-cultivation of Planctomycetes and their phenomic and genomic characterization uncovers novel biology.</title>
        <authorList>
            <person name="Wiegand S."/>
            <person name="Jogler M."/>
            <person name="Boedeker C."/>
            <person name="Pinto D."/>
            <person name="Vollmers J."/>
            <person name="Rivas-Marin E."/>
            <person name="Kohn T."/>
            <person name="Peeters S.H."/>
            <person name="Heuer A."/>
            <person name="Rast P."/>
            <person name="Oberbeckmann S."/>
            <person name="Bunk B."/>
            <person name="Jeske O."/>
            <person name="Meyerdierks A."/>
            <person name="Storesund J.E."/>
            <person name="Kallscheuer N."/>
            <person name="Luecker S."/>
            <person name="Lage O.M."/>
            <person name="Pohl T."/>
            <person name="Merkel B.J."/>
            <person name="Hornburger P."/>
            <person name="Mueller R.-W."/>
            <person name="Bruemmer F."/>
            <person name="Labrenz M."/>
            <person name="Spormann A.M."/>
            <person name="Op Den Camp H."/>
            <person name="Overmann J."/>
            <person name="Amann R."/>
            <person name="Jetten M.S.M."/>
            <person name="Mascher T."/>
            <person name="Medema M.H."/>
            <person name="Devos D.P."/>
            <person name="Kaster A.-K."/>
            <person name="Ovreas L."/>
            <person name="Rohde M."/>
            <person name="Galperin M.Y."/>
            <person name="Jogler C."/>
        </authorList>
    </citation>
    <scope>NUCLEOTIDE SEQUENCE [LARGE SCALE GENOMIC DNA]</scope>
    <source>
        <strain evidence="10 11">Pla52o</strain>
    </source>
</reference>
<comment type="subunit">
    <text evidence="8">Homodimer.</text>
</comment>
<sequence length="281" mass="30349">MRFTKMHGAGNDYVYVDCFAENLDDRNIAELAQSISHRHFGVGADGLILIRPSEIADARMQMLNADGSESEMCGNGIRCVAKYVFDHGIAKQEQLKIESGGSVRDLSLTIGADGKVEAVTVDMGEPILEAPLVPTSLVDHGHVVGHEVEFDGQKLSVTCVSMGNPHCVIFVPQATDELVLGLGPKIETDPRFPKRINVEFVEIISRSEVRQRTWERGSGETWACGTGASAVCVAGVLTGNTDRKILNHLLGGDLVLQWNETSGRVNMTGGAVEVFSGEWNA</sequence>
<evidence type="ECO:0000256" key="7">
    <source>
        <dbReference type="ARBA" id="ARBA00051712"/>
    </source>
</evidence>
<dbReference type="EMBL" id="SJPT01000002">
    <property type="protein sequence ID" value="TWU25047.1"/>
    <property type="molecule type" value="Genomic_DNA"/>
</dbReference>
<dbReference type="SUPFAM" id="SSF54506">
    <property type="entry name" value="Diaminopimelate epimerase-like"/>
    <property type="match status" value="2"/>
</dbReference>
<accession>A0A5C6CN74</accession>
<feature type="binding site" evidence="8">
    <location>
        <begin position="74"/>
        <end position="75"/>
    </location>
    <ligand>
        <name>substrate</name>
    </ligand>
</feature>
<evidence type="ECO:0000256" key="9">
    <source>
        <dbReference type="PROSITE-ProRule" id="PRU10125"/>
    </source>
</evidence>
<evidence type="ECO:0000256" key="4">
    <source>
        <dbReference type="ARBA" id="ARBA00022605"/>
    </source>
</evidence>
<keyword evidence="4 8" id="KW-0028">Amino-acid biosynthesis</keyword>
<dbReference type="OrthoDB" id="9805408at2"/>
<dbReference type="InterPro" id="IPR018510">
    <property type="entry name" value="DAP_epimerase_AS"/>
</dbReference>
<keyword evidence="5 8" id="KW-0457">Lysine biosynthesis</keyword>
<dbReference type="GO" id="GO:0005829">
    <property type="term" value="C:cytosol"/>
    <property type="evidence" value="ECO:0007669"/>
    <property type="project" value="TreeGrafter"/>
</dbReference>
<dbReference type="Proteomes" id="UP000316304">
    <property type="component" value="Unassembled WGS sequence"/>
</dbReference>
<dbReference type="EC" id="5.1.1.7" evidence="3 8"/>
<dbReference type="PANTHER" id="PTHR31689:SF0">
    <property type="entry name" value="DIAMINOPIMELATE EPIMERASE"/>
    <property type="match status" value="1"/>
</dbReference>
<protein>
    <recommendedName>
        <fullName evidence="3 8">Diaminopimelate epimerase</fullName>
        <shortName evidence="8">DAP epimerase</shortName>
        <ecNumber evidence="3 8">5.1.1.7</ecNumber>
    </recommendedName>
    <alternativeName>
        <fullName evidence="8">PLP-independent amino acid racemase</fullName>
    </alternativeName>
</protein>
<proteinExistence type="inferred from homology"/>
<evidence type="ECO:0000256" key="6">
    <source>
        <dbReference type="ARBA" id="ARBA00023235"/>
    </source>
</evidence>
<feature type="binding site" evidence="8">
    <location>
        <begin position="215"/>
        <end position="216"/>
    </location>
    <ligand>
        <name>substrate</name>
    </ligand>
</feature>
<dbReference type="HAMAP" id="MF_00197">
    <property type="entry name" value="DAP_epimerase"/>
    <property type="match status" value="1"/>
</dbReference>
<feature type="active site" description="Proton donor" evidence="8">
    <location>
        <position position="73"/>
    </location>
</feature>
<dbReference type="Gene3D" id="3.10.310.10">
    <property type="entry name" value="Diaminopimelate Epimerase, Chain A, domain 1"/>
    <property type="match status" value="2"/>
</dbReference>
<dbReference type="UniPathway" id="UPA00034">
    <property type="reaction ID" value="UER00025"/>
</dbReference>
<feature type="site" description="Could be important to modulate the pK values of the two catalytic cysteine residues" evidence="8">
    <location>
        <position position="166"/>
    </location>
</feature>
<organism evidence="10 11">
    <name type="scientific">Novipirellula galeiformis</name>
    <dbReference type="NCBI Taxonomy" id="2528004"/>
    <lineage>
        <taxon>Bacteria</taxon>
        <taxon>Pseudomonadati</taxon>
        <taxon>Planctomycetota</taxon>
        <taxon>Planctomycetia</taxon>
        <taxon>Pirellulales</taxon>
        <taxon>Pirellulaceae</taxon>
        <taxon>Novipirellula</taxon>
    </lineage>
</organism>
<comment type="pathway">
    <text evidence="1 8">Amino-acid biosynthesis; L-lysine biosynthesis via DAP pathway; DL-2,6-diaminopimelate from LL-2,6-diaminopimelate: step 1/1.</text>
</comment>
<dbReference type="PROSITE" id="PS01326">
    <property type="entry name" value="DAP_EPIMERASE"/>
    <property type="match status" value="1"/>
</dbReference>
<comment type="similarity">
    <text evidence="2 8">Belongs to the diaminopimelate epimerase family.</text>
</comment>
<comment type="function">
    <text evidence="8">Catalyzes the stereoinversion of LL-2,6-diaminopimelate (L,L-DAP) to meso-diaminopimelate (meso-DAP), a precursor of L-lysine and an essential component of the bacterial peptidoglycan.</text>
</comment>
<evidence type="ECO:0000256" key="2">
    <source>
        <dbReference type="ARBA" id="ARBA00010219"/>
    </source>
</evidence>
<dbReference type="AlphaFoldDB" id="A0A5C6CN74"/>
<comment type="caution">
    <text evidence="10">The sequence shown here is derived from an EMBL/GenBank/DDBJ whole genome shotgun (WGS) entry which is preliminary data.</text>
</comment>
<evidence type="ECO:0000256" key="5">
    <source>
        <dbReference type="ARBA" id="ARBA00023154"/>
    </source>
</evidence>
<dbReference type="GO" id="GO:0009089">
    <property type="term" value="P:lysine biosynthetic process via diaminopimelate"/>
    <property type="evidence" value="ECO:0007669"/>
    <property type="project" value="UniProtKB-UniRule"/>
</dbReference>
<feature type="active site" description="Proton acceptor" evidence="8">
    <location>
        <position position="224"/>
    </location>
</feature>
<dbReference type="GO" id="GO:0008837">
    <property type="term" value="F:diaminopimelate epimerase activity"/>
    <property type="evidence" value="ECO:0007669"/>
    <property type="project" value="UniProtKB-UniRule"/>
</dbReference>
<dbReference type="NCBIfam" id="TIGR00652">
    <property type="entry name" value="DapF"/>
    <property type="match status" value="1"/>
</dbReference>
<feature type="binding site" evidence="8">
    <location>
        <position position="197"/>
    </location>
    <ligand>
        <name>substrate</name>
    </ligand>
</feature>
<feature type="binding site" evidence="8">
    <location>
        <begin position="225"/>
        <end position="226"/>
    </location>
    <ligand>
        <name>substrate</name>
    </ligand>
</feature>
<dbReference type="RefSeq" id="WP_146593751.1">
    <property type="nucleotide sequence ID" value="NZ_SJPT01000002.1"/>
</dbReference>
<evidence type="ECO:0000313" key="10">
    <source>
        <dbReference type="EMBL" id="TWU25047.1"/>
    </source>
</evidence>
<evidence type="ECO:0000313" key="11">
    <source>
        <dbReference type="Proteomes" id="UP000316304"/>
    </source>
</evidence>
<evidence type="ECO:0000256" key="8">
    <source>
        <dbReference type="HAMAP-Rule" id="MF_00197"/>
    </source>
</evidence>
<keyword evidence="8" id="KW-0963">Cytoplasm</keyword>
<name>A0A5C6CN74_9BACT</name>
<evidence type="ECO:0000256" key="1">
    <source>
        <dbReference type="ARBA" id="ARBA00005196"/>
    </source>
</evidence>
<feature type="active site" evidence="9">
    <location>
        <position position="73"/>
    </location>
</feature>
<feature type="binding site" evidence="8">
    <location>
        <position position="64"/>
    </location>
    <ligand>
        <name>substrate</name>
    </ligand>
</feature>
<dbReference type="PANTHER" id="PTHR31689">
    <property type="entry name" value="DIAMINOPIMELATE EPIMERASE, CHLOROPLASTIC"/>
    <property type="match status" value="1"/>
</dbReference>
<feature type="binding site" evidence="8">
    <location>
        <position position="164"/>
    </location>
    <ligand>
        <name>substrate</name>
    </ligand>
</feature>
<keyword evidence="11" id="KW-1185">Reference proteome</keyword>